<evidence type="ECO:0000313" key="9">
    <source>
        <dbReference type="EMBL" id="WKW14256.1"/>
    </source>
</evidence>
<keyword evidence="4 9" id="KW-0328">Glycosyltransferase</keyword>
<keyword evidence="10" id="KW-1185">Reference proteome</keyword>
<reference evidence="9" key="1">
    <citation type="submission" date="2023-07" db="EMBL/GenBank/DDBJ databases">
        <authorList>
            <person name="Haufschild T."/>
            <person name="Kallscheuer N."/>
            <person name="Hammer J."/>
            <person name="Kohn T."/>
            <person name="Kabuu M."/>
            <person name="Jogler M."/>
            <person name="Wohfarth N."/>
            <person name="Heuer A."/>
            <person name="Rohde M."/>
            <person name="van Teeseling M.C.F."/>
            <person name="Jogler C."/>
        </authorList>
    </citation>
    <scope>NUCLEOTIDE SEQUENCE</scope>
    <source>
        <strain evidence="8">Strain 138</strain>
        <strain evidence="9">Strain 318</strain>
    </source>
</reference>
<organism evidence="9 10">
    <name type="scientific">Pseudogemmatithrix spongiicola</name>
    <dbReference type="NCBI Taxonomy" id="3062599"/>
    <lineage>
        <taxon>Bacteria</taxon>
        <taxon>Pseudomonadati</taxon>
        <taxon>Gemmatimonadota</taxon>
        <taxon>Gemmatimonadia</taxon>
        <taxon>Gemmatimonadales</taxon>
        <taxon>Gemmatimonadaceae</taxon>
        <taxon>Pseudogemmatithrix</taxon>
    </lineage>
</organism>
<accession>A0AA49JSW0</accession>
<dbReference type="GO" id="GO:0006206">
    <property type="term" value="P:pyrimidine nucleobase metabolic process"/>
    <property type="evidence" value="ECO:0007669"/>
    <property type="project" value="InterPro"/>
</dbReference>
<dbReference type="SUPFAM" id="SSF47648">
    <property type="entry name" value="Nucleoside phosphorylase/phosphoribosyltransferase N-terminal domain"/>
    <property type="match status" value="1"/>
</dbReference>
<dbReference type="Gene3D" id="1.20.970.10">
    <property type="entry name" value="Transferase, Pyrimidine Nucleoside Phosphorylase, Chain C"/>
    <property type="match status" value="1"/>
</dbReference>
<evidence type="ECO:0000313" key="8">
    <source>
        <dbReference type="EMBL" id="WKW11346.1"/>
    </source>
</evidence>
<dbReference type="NCBIfam" id="TIGR02644">
    <property type="entry name" value="Y_phosphoryl"/>
    <property type="match status" value="1"/>
</dbReference>
<feature type="domain" description="Pyrimidine nucleoside phosphorylase C-terminal" evidence="7">
    <location>
        <begin position="346"/>
        <end position="420"/>
    </location>
</feature>
<dbReference type="InterPro" id="IPR017872">
    <property type="entry name" value="Pyrmidine_PPase_CS"/>
</dbReference>
<evidence type="ECO:0000256" key="2">
    <source>
        <dbReference type="ARBA" id="ARBA00011738"/>
    </source>
</evidence>
<dbReference type="RefSeq" id="WP_367887045.1">
    <property type="nucleotide sequence ID" value="NZ_CP130612.1"/>
</dbReference>
<evidence type="ECO:0000256" key="6">
    <source>
        <dbReference type="ARBA" id="ARBA00048550"/>
    </source>
</evidence>
<dbReference type="AlphaFoldDB" id="A0AA49JYE8"/>
<dbReference type="FunFam" id="3.40.1030.10:FF:000003">
    <property type="entry name" value="Pyrimidine-nucleoside phosphorylase"/>
    <property type="match status" value="1"/>
</dbReference>
<accession>A0AA49JYE8</accession>
<evidence type="ECO:0000256" key="1">
    <source>
        <dbReference type="ARBA" id="ARBA00006915"/>
    </source>
</evidence>
<dbReference type="Gene3D" id="3.90.1170.30">
    <property type="entry name" value="Pyrimidine nucleoside phosphorylase-like, C-terminal domain"/>
    <property type="match status" value="1"/>
</dbReference>
<comment type="similarity">
    <text evidence="1">Belongs to the thymidine/pyrimidine-nucleoside phosphorylase family.</text>
</comment>
<dbReference type="NCBIfam" id="NF004490">
    <property type="entry name" value="PRK05820.1"/>
    <property type="match status" value="1"/>
</dbReference>
<dbReference type="PANTHER" id="PTHR10515:SF0">
    <property type="entry name" value="THYMIDINE PHOSPHORYLASE"/>
    <property type="match status" value="1"/>
</dbReference>
<dbReference type="InterPro" id="IPR018090">
    <property type="entry name" value="Pyrmidine_PPas_bac/euk"/>
</dbReference>
<dbReference type="InterPro" id="IPR013102">
    <property type="entry name" value="PYNP_C"/>
</dbReference>
<evidence type="ECO:0000256" key="4">
    <source>
        <dbReference type="ARBA" id="ARBA00022676"/>
    </source>
</evidence>
<proteinExistence type="inferred from homology"/>
<dbReference type="GO" id="GO:0009032">
    <property type="term" value="F:thymidine phosphorylase activity"/>
    <property type="evidence" value="ECO:0007669"/>
    <property type="project" value="UniProtKB-EC"/>
</dbReference>
<evidence type="ECO:0000256" key="5">
    <source>
        <dbReference type="ARBA" id="ARBA00022679"/>
    </source>
</evidence>
<dbReference type="GO" id="GO:0006213">
    <property type="term" value="P:pyrimidine nucleoside metabolic process"/>
    <property type="evidence" value="ECO:0007669"/>
    <property type="project" value="InterPro"/>
</dbReference>
<dbReference type="Pfam" id="PF02885">
    <property type="entry name" value="Glycos_trans_3N"/>
    <property type="match status" value="1"/>
</dbReference>
<name>A0AA49JYE8_9BACT</name>
<dbReference type="InterPro" id="IPR017459">
    <property type="entry name" value="Glycosyl_Trfase_fam3_N_dom"/>
</dbReference>
<comment type="catalytic activity">
    <reaction evidence="6">
        <text>thymidine + phosphate = 2-deoxy-alpha-D-ribose 1-phosphate + thymine</text>
        <dbReference type="Rhea" id="RHEA:16037"/>
        <dbReference type="ChEBI" id="CHEBI:17748"/>
        <dbReference type="ChEBI" id="CHEBI:17821"/>
        <dbReference type="ChEBI" id="CHEBI:43474"/>
        <dbReference type="ChEBI" id="CHEBI:57259"/>
        <dbReference type="EC" id="2.4.2.4"/>
    </reaction>
</comment>
<evidence type="ECO:0000256" key="3">
    <source>
        <dbReference type="ARBA" id="ARBA00011892"/>
    </source>
</evidence>
<dbReference type="GO" id="GO:0004645">
    <property type="term" value="F:1,4-alpha-oligoglucan phosphorylase activity"/>
    <property type="evidence" value="ECO:0007669"/>
    <property type="project" value="InterPro"/>
</dbReference>
<dbReference type="SMART" id="SM00941">
    <property type="entry name" value="PYNP_C"/>
    <property type="match status" value="1"/>
</dbReference>
<keyword evidence="5 9" id="KW-0808">Transferase</keyword>
<comment type="subunit">
    <text evidence="2">Homodimer.</text>
</comment>
<dbReference type="EMBL" id="CP130612">
    <property type="protein sequence ID" value="WKW11346.1"/>
    <property type="molecule type" value="Genomic_DNA"/>
</dbReference>
<gene>
    <name evidence="8" type="ORF">Strain138_000589</name>
    <name evidence="9" type="ORF">Strain318_000589</name>
</gene>
<dbReference type="EC" id="2.4.2.4" evidence="3"/>
<evidence type="ECO:0000313" key="10">
    <source>
        <dbReference type="Proteomes" id="UP001229955"/>
    </source>
</evidence>
<dbReference type="InterPro" id="IPR035902">
    <property type="entry name" value="Nuc_phospho_transferase"/>
</dbReference>
<dbReference type="Pfam" id="PF07831">
    <property type="entry name" value="PYNP_C"/>
    <property type="match status" value="1"/>
</dbReference>
<dbReference type="InterPro" id="IPR036320">
    <property type="entry name" value="Glycosyl_Trfase_fam3_N_dom_sf"/>
</dbReference>
<sequence>MSVVDLIERKRNGGRLEAGELAAMMRDYAAGAIPDYQMSAFAMAVYFRGMDDVEIEALTTAMLESGRMLELGHLGLPRVDKHSTGGVGDKVSLILAPLVACCGIAVPMMSGRGLGHTGGTLDKLESIPGFRTRLTLEETAAQLQRLGVAMIGQTAEIAPADRKFYALRDATATVEAIPLISASIMSKKLAEGLTGLVLDVKTGAGAFMTRLEDSLTLAKTMIALGERRGCPTVALLTDMDTPLGDACGNALEVEESVACLRGKGPADLREVTLALATEMLLVGGVSEDVADARARATRALDSGAALEKFRALVAAQGGDARVVDDPHAVLPQAPVVKPVLATKAGVVQRVEPRVIGRAIIGLGGGRTKVDDVVDPAVGVVLHVKPGARVEAGQPLATIHAASESARQEAEYALRQAIPLGTGTPSRRPLISHRITARGVEELPGVGAH</sequence>
<dbReference type="PANTHER" id="PTHR10515">
    <property type="entry name" value="THYMIDINE PHOSPHORYLASE"/>
    <property type="match status" value="1"/>
</dbReference>
<evidence type="ECO:0000259" key="7">
    <source>
        <dbReference type="SMART" id="SM00941"/>
    </source>
</evidence>
<dbReference type="PROSITE" id="PS00647">
    <property type="entry name" value="THYMID_PHOSPHORYLASE"/>
    <property type="match status" value="1"/>
</dbReference>
<dbReference type="InterPro" id="IPR000053">
    <property type="entry name" value="Thymidine/pyrmidine_PPase"/>
</dbReference>
<dbReference type="Gene3D" id="3.40.1030.10">
    <property type="entry name" value="Nucleoside phosphorylase/phosphoribosyltransferase catalytic domain"/>
    <property type="match status" value="1"/>
</dbReference>
<dbReference type="EMBL" id="CP130613">
    <property type="protein sequence ID" value="WKW14256.1"/>
    <property type="molecule type" value="Genomic_DNA"/>
</dbReference>
<dbReference type="GO" id="GO:0005829">
    <property type="term" value="C:cytosol"/>
    <property type="evidence" value="ECO:0007669"/>
    <property type="project" value="TreeGrafter"/>
</dbReference>
<protein>
    <recommendedName>
        <fullName evidence="3">thymidine phosphorylase</fullName>
        <ecNumber evidence="3">2.4.2.4</ecNumber>
    </recommendedName>
</protein>
<dbReference type="InterPro" id="IPR000312">
    <property type="entry name" value="Glycosyl_Trfase_fam3"/>
</dbReference>
<dbReference type="InterPro" id="IPR036566">
    <property type="entry name" value="PYNP-like_C_sf"/>
</dbReference>
<dbReference type="SUPFAM" id="SSF52418">
    <property type="entry name" value="Nucleoside phosphorylase/phosphoribosyltransferase catalytic domain"/>
    <property type="match status" value="1"/>
</dbReference>
<dbReference type="Proteomes" id="UP001229955">
    <property type="component" value="Chromosome"/>
</dbReference>
<dbReference type="KEGG" id="pspc:Strain318_000589"/>
<dbReference type="PIRSF" id="PIRSF000478">
    <property type="entry name" value="TP_PyNP"/>
    <property type="match status" value="1"/>
</dbReference>
<dbReference type="Pfam" id="PF00591">
    <property type="entry name" value="Glycos_transf_3"/>
    <property type="match status" value="1"/>
</dbReference>
<dbReference type="SUPFAM" id="SSF54680">
    <property type="entry name" value="Pyrimidine nucleoside phosphorylase C-terminal domain"/>
    <property type="match status" value="1"/>
</dbReference>